<proteinExistence type="predicted"/>
<dbReference type="RefSeq" id="XP_023629729.1">
    <property type="nucleotide sequence ID" value="XM_023773961.1"/>
</dbReference>
<dbReference type="GeneID" id="35603797"/>
<evidence type="ECO:0000313" key="1">
    <source>
        <dbReference type="EMBL" id="CZT23005.1"/>
    </source>
</evidence>
<keyword evidence="2" id="KW-1185">Reference proteome</keyword>
<gene>
    <name evidence="1" type="ORF">RCC_08713</name>
</gene>
<dbReference type="EMBL" id="FJUY01000015">
    <property type="protein sequence ID" value="CZT23005.1"/>
    <property type="molecule type" value="Genomic_DNA"/>
</dbReference>
<name>A0A2D3VBG1_9PEZI</name>
<dbReference type="AlphaFoldDB" id="A0A2D3VBG1"/>
<dbReference type="Proteomes" id="UP000225277">
    <property type="component" value="Unassembled WGS sequence"/>
</dbReference>
<sequence>MPSSVEDELCKGFVALPFHDDFSGEPIPMTPITTKALRNGLESLPQEMYDMIYNHVFHIEPHSEVITKAYKPPIQLQISSKTRARAMQSYYGANAVWVFENPDEAKYLIHSWFASLPPAVENYFRARCVNGTCQWHFHEGGWALHVYQLKQTGRTKPFLIEGLWLH</sequence>
<protein>
    <submittedName>
        <fullName evidence="1">Uncharacterized protein</fullName>
    </submittedName>
</protein>
<reference evidence="1 2" key="1">
    <citation type="submission" date="2016-03" db="EMBL/GenBank/DDBJ databases">
        <authorList>
            <person name="Ploux O."/>
        </authorList>
    </citation>
    <scope>NUCLEOTIDE SEQUENCE [LARGE SCALE GENOMIC DNA]</scope>
    <source>
        <strain evidence="1 2">URUG2</strain>
    </source>
</reference>
<dbReference type="OrthoDB" id="3650741at2759"/>
<organism evidence="1 2">
    <name type="scientific">Ramularia collo-cygni</name>
    <dbReference type="NCBI Taxonomy" id="112498"/>
    <lineage>
        <taxon>Eukaryota</taxon>
        <taxon>Fungi</taxon>
        <taxon>Dikarya</taxon>
        <taxon>Ascomycota</taxon>
        <taxon>Pezizomycotina</taxon>
        <taxon>Dothideomycetes</taxon>
        <taxon>Dothideomycetidae</taxon>
        <taxon>Mycosphaerellales</taxon>
        <taxon>Mycosphaerellaceae</taxon>
        <taxon>Ramularia</taxon>
    </lineage>
</organism>
<accession>A0A2D3VBG1</accession>
<evidence type="ECO:0000313" key="2">
    <source>
        <dbReference type="Proteomes" id="UP000225277"/>
    </source>
</evidence>